<dbReference type="EMBL" id="MU004307">
    <property type="protein sequence ID" value="KAF2659446.1"/>
    <property type="molecule type" value="Genomic_DNA"/>
</dbReference>
<evidence type="ECO:0000313" key="2">
    <source>
        <dbReference type="EMBL" id="KAF2659446.1"/>
    </source>
</evidence>
<accession>A0A6A6TJ45</accession>
<dbReference type="Proteomes" id="UP000799324">
    <property type="component" value="Unassembled WGS sequence"/>
</dbReference>
<evidence type="ECO:0000313" key="3">
    <source>
        <dbReference type="Proteomes" id="UP000799324"/>
    </source>
</evidence>
<protein>
    <submittedName>
        <fullName evidence="2">Uncharacterized protein</fullName>
    </submittedName>
</protein>
<sequence>MATIVTQMRQTRSASSTVSHDDWPHYSRDISRQYQGRCDNARAAFPANPYYPAESSEVASFGHGPLQARKRHTAHCSADLDGSAAPAGFECVLALKEGNAPAVGVRLLARMPVVISSTSRPLSRYQVRIPSGADVPRRARNRLGRRITGQPSPAHPRILLRTPGSWQPSICTPAKAPGRPSPDRPPCSFTASSPVVPAATRLALLLLSPAPGARADCLRLPPAHSPARPGLPCSLTSPSPRRGRRSSRARCAVGLRGLNAERLFLTYSSRDVALAELRSSRELLAAFAQPTNGAVAAARRGHGQLYLARSAPLLLAVLPFALADAVVCRRPSGFAEGLQTEQPHENAHDPV</sequence>
<name>A0A6A6TJ45_9PLEO</name>
<feature type="region of interest" description="Disordered" evidence="1">
    <location>
        <begin position="226"/>
        <end position="248"/>
    </location>
</feature>
<feature type="region of interest" description="Disordered" evidence="1">
    <location>
        <begin position="1"/>
        <end position="26"/>
    </location>
</feature>
<dbReference type="AlphaFoldDB" id="A0A6A6TJ45"/>
<evidence type="ECO:0000256" key="1">
    <source>
        <dbReference type="SAM" id="MobiDB-lite"/>
    </source>
</evidence>
<keyword evidence="3" id="KW-1185">Reference proteome</keyword>
<proteinExistence type="predicted"/>
<feature type="compositionally biased region" description="Polar residues" evidence="1">
    <location>
        <begin position="1"/>
        <end position="18"/>
    </location>
</feature>
<gene>
    <name evidence="2" type="ORF">K491DRAFT_675663</name>
</gene>
<organism evidence="2 3">
    <name type="scientific">Lophiostoma macrostomum CBS 122681</name>
    <dbReference type="NCBI Taxonomy" id="1314788"/>
    <lineage>
        <taxon>Eukaryota</taxon>
        <taxon>Fungi</taxon>
        <taxon>Dikarya</taxon>
        <taxon>Ascomycota</taxon>
        <taxon>Pezizomycotina</taxon>
        <taxon>Dothideomycetes</taxon>
        <taxon>Pleosporomycetidae</taxon>
        <taxon>Pleosporales</taxon>
        <taxon>Lophiostomataceae</taxon>
        <taxon>Lophiostoma</taxon>
    </lineage>
</organism>
<reference evidence="2" key="1">
    <citation type="journal article" date="2020" name="Stud. Mycol.">
        <title>101 Dothideomycetes genomes: a test case for predicting lifestyles and emergence of pathogens.</title>
        <authorList>
            <person name="Haridas S."/>
            <person name="Albert R."/>
            <person name="Binder M."/>
            <person name="Bloem J."/>
            <person name="Labutti K."/>
            <person name="Salamov A."/>
            <person name="Andreopoulos B."/>
            <person name="Baker S."/>
            <person name="Barry K."/>
            <person name="Bills G."/>
            <person name="Bluhm B."/>
            <person name="Cannon C."/>
            <person name="Castanera R."/>
            <person name="Culley D."/>
            <person name="Daum C."/>
            <person name="Ezra D."/>
            <person name="Gonzalez J."/>
            <person name="Henrissat B."/>
            <person name="Kuo A."/>
            <person name="Liang C."/>
            <person name="Lipzen A."/>
            <person name="Lutzoni F."/>
            <person name="Magnuson J."/>
            <person name="Mondo S."/>
            <person name="Nolan M."/>
            <person name="Ohm R."/>
            <person name="Pangilinan J."/>
            <person name="Park H.-J."/>
            <person name="Ramirez L."/>
            <person name="Alfaro M."/>
            <person name="Sun H."/>
            <person name="Tritt A."/>
            <person name="Yoshinaga Y."/>
            <person name="Zwiers L.-H."/>
            <person name="Turgeon B."/>
            <person name="Goodwin S."/>
            <person name="Spatafora J."/>
            <person name="Crous P."/>
            <person name="Grigoriev I."/>
        </authorList>
    </citation>
    <scope>NUCLEOTIDE SEQUENCE</scope>
    <source>
        <strain evidence="2">CBS 122681</strain>
    </source>
</reference>